<organism evidence="11 12">
    <name type="scientific">Massilia glaciei</name>
    <dbReference type="NCBI Taxonomy" id="1524097"/>
    <lineage>
        <taxon>Bacteria</taxon>
        <taxon>Pseudomonadati</taxon>
        <taxon>Pseudomonadota</taxon>
        <taxon>Betaproteobacteria</taxon>
        <taxon>Burkholderiales</taxon>
        <taxon>Oxalobacteraceae</taxon>
        <taxon>Telluria group</taxon>
        <taxon>Massilia</taxon>
    </lineage>
</organism>
<feature type="domain" description="Tripartite ATP-independent periplasmic transporters DctQ component" evidence="10">
    <location>
        <begin position="28"/>
        <end position="158"/>
    </location>
</feature>
<evidence type="ECO:0000256" key="4">
    <source>
        <dbReference type="ARBA" id="ARBA00022519"/>
    </source>
</evidence>
<comment type="function">
    <text evidence="9">Part of the tripartite ATP-independent periplasmic (TRAP) transport system.</text>
</comment>
<keyword evidence="3" id="KW-1003">Cell membrane</keyword>
<comment type="subcellular location">
    <subcellularLocation>
        <location evidence="1 9">Cell inner membrane</location>
        <topology evidence="1 9">Multi-pass membrane protein</topology>
    </subcellularLocation>
</comment>
<evidence type="ECO:0000256" key="1">
    <source>
        <dbReference type="ARBA" id="ARBA00004429"/>
    </source>
</evidence>
<feature type="transmembrane region" description="Helical" evidence="9">
    <location>
        <begin position="89"/>
        <end position="112"/>
    </location>
</feature>
<evidence type="ECO:0000256" key="5">
    <source>
        <dbReference type="ARBA" id="ARBA00022692"/>
    </source>
</evidence>
<protein>
    <recommendedName>
        <fullName evidence="9">TRAP transporter small permease protein</fullName>
    </recommendedName>
</protein>
<comment type="subunit">
    <text evidence="9">The complex comprises the extracytoplasmic solute receptor protein and the two transmembrane proteins.</text>
</comment>
<evidence type="ECO:0000256" key="3">
    <source>
        <dbReference type="ARBA" id="ARBA00022475"/>
    </source>
</evidence>
<name>A0A2U2HA49_9BURK</name>
<dbReference type="Pfam" id="PF04290">
    <property type="entry name" value="DctQ"/>
    <property type="match status" value="1"/>
</dbReference>
<comment type="caution">
    <text evidence="11">The sequence shown here is derived from an EMBL/GenBank/DDBJ whole genome shotgun (WGS) entry which is preliminary data.</text>
</comment>
<accession>A0A2U2HA49</accession>
<dbReference type="GO" id="GO:0022857">
    <property type="term" value="F:transmembrane transporter activity"/>
    <property type="evidence" value="ECO:0007669"/>
    <property type="project" value="UniProtKB-UniRule"/>
</dbReference>
<evidence type="ECO:0000256" key="2">
    <source>
        <dbReference type="ARBA" id="ARBA00022448"/>
    </source>
</evidence>
<evidence type="ECO:0000256" key="9">
    <source>
        <dbReference type="RuleBase" id="RU369079"/>
    </source>
</evidence>
<dbReference type="Proteomes" id="UP000241421">
    <property type="component" value="Unassembled WGS sequence"/>
</dbReference>
<keyword evidence="11" id="KW-0762">Sugar transport</keyword>
<dbReference type="PANTHER" id="PTHR35011">
    <property type="entry name" value="2,3-DIKETO-L-GULONATE TRAP TRANSPORTER SMALL PERMEASE PROTEIN YIAM"/>
    <property type="match status" value="1"/>
</dbReference>
<keyword evidence="2 9" id="KW-0813">Transport</keyword>
<dbReference type="OrthoDB" id="9795655at2"/>
<feature type="transmembrane region" description="Helical" evidence="9">
    <location>
        <begin position="132"/>
        <end position="155"/>
    </location>
</feature>
<evidence type="ECO:0000256" key="6">
    <source>
        <dbReference type="ARBA" id="ARBA00022989"/>
    </source>
</evidence>
<evidence type="ECO:0000256" key="8">
    <source>
        <dbReference type="ARBA" id="ARBA00038436"/>
    </source>
</evidence>
<evidence type="ECO:0000313" key="11">
    <source>
        <dbReference type="EMBL" id="PWF39534.1"/>
    </source>
</evidence>
<dbReference type="InterPro" id="IPR007387">
    <property type="entry name" value="TRAP_DctQ"/>
</dbReference>
<evidence type="ECO:0000313" key="12">
    <source>
        <dbReference type="Proteomes" id="UP000241421"/>
    </source>
</evidence>
<dbReference type="PANTHER" id="PTHR35011:SF4">
    <property type="entry name" value="SLL1102 PROTEIN"/>
    <property type="match status" value="1"/>
</dbReference>
<dbReference type="RefSeq" id="WP_106760354.1">
    <property type="nucleotide sequence ID" value="NZ_PXWF02000337.1"/>
</dbReference>
<evidence type="ECO:0000259" key="10">
    <source>
        <dbReference type="Pfam" id="PF04290"/>
    </source>
</evidence>
<dbReference type="AlphaFoldDB" id="A0A2U2HA49"/>
<keyword evidence="12" id="KW-1185">Reference proteome</keyword>
<dbReference type="EMBL" id="PXWF02000337">
    <property type="protein sequence ID" value="PWF39534.1"/>
    <property type="molecule type" value="Genomic_DNA"/>
</dbReference>
<proteinExistence type="inferred from homology"/>
<keyword evidence="7 9" id="KW-0472">Membrane</keyword>
<gene>
    <name evidence="11" type="ORF">C7C56_026605</name>
</gene>
<comment type="similarity">
    <text evidence="8 9">Belongs to the TRAP transporter small permease family.</text>
</comment>
<keyword evidence="6 9" id="KW-1133">Transmembrane helix</keyword>
<keyword evidence="4 9" id="KW-0997">Cell inner membrane</keyword>
<dbReference type="GO" id="GO:0005886">
    <property type="term" value="C:plasma membrane"/>
    <property type="evidence" value="ECO:0007669"/>
    <property type="project" value="UniProtKB-SubCell"/>
</dbReference>
<feature type="transmembrane region" description="Helical" evidence="9">
    <location>
        <begin position="12"/>
        <end position="39"/>
    </location>
</feature>
<dbReference type="InterPro" id="IPR055348">
    <property type="entry name" value="DctQ"/>
</dbReference>
<sequence>MFLSLSRGIDKFNEVIATAVSWALLAAVIISTVNSLMLYLFKSSSNAWLEIQWYLYGAVFLLASANTLKRDEHVRIDVIVGRFSLRTQVWIDLFGYLVFLLPVCALIFWFSLAYAEVGYLSGEIRNVGGLPAWPAMMLVPIAFLMLIVQGVSEIIKRVAFLNGRLEAGAFRKVAPTPADEIAAIKAANAPE</sequence>
<feature type="transmembrane region" description="Helical" evidence="9">
    <location>
        <begin position="51"/>
        <end position="68"/>
    </location>
</feature>
<reference evidence="11 12" key="1">
    <citation type="submission" date="2018-04" db="EMBL/GenBank/DDBJ databases">
        <title>Massilia violaceinigra sp. nov., a novel purple-pigmented bacterium isolated from Tianshan glacier, Xinjiang, China.</title>
        <authorList>
            <person name="Wang H."/>
        </authorList>
    </citation>
    <scope>NUCLEOTIDE SEQUENCE [LARGE SCALE GENOMIC DNA]</scope>
    <source>
        <strain evidence="11 12">B448-2</strain>
    </source>
</reference>
<evidence type="ECO:0000256" key="7">
    <source>
        <dbReference type="ARBA" id="ARBA00023136"/>
    </source>
</evidence>
<keyword evidence="5 9" id="KW-0812">Transmembrane</keyword>